<dbReference type="OMA" id="PFLAYND"/>
<dbReference type="Pfam" id="PF13920">
    <property type="entry name" value="zf-C3HC4_3"/>
    <property type="match status" value="1"/>
</dbReference>
<evidence type="ECO:0000256" key="4">
    <source>
        <dbReference type="PROSITE-ProRule" id="PRU00175"/>
    </source>
</evidence>
<gene>
    <name evidence="6" type="ORF">BVC80_8755g9</name>
</gene>
<evidence type="ECO:0000313" key="7">
    <source>
        <dbReference type="Proteomes" id="UP000195402"/>
    </source>
</evidence>
<dbReference type="PROSITE" id="PS00518">
    <property type="entry name" value="ZF_RING_1"/>
    <property type="match status" value="1"/>
</dbReference>
<keyword evidence="7" id="KW-1185">Reference proteome</keyword>
<reference evidence="6 7" key="1">
    <citation type="journal article" date="2017" name="Mol. Plant">
        <title>The Genome of Medicinal Plant Macleaya cordata Provides New Insights into Benzylisoquinoline Alkaloids Metabolism.</title>
        <authorList>
            <person name="Liu X."/>
            <person name="Liu Y."/>
            <person name="Huang P."/>
            <person name="Ma Y."/>
            <person name="Qing Z."/>
            <person name="Tang Q."/>
            <person name="Cao H."/>
            <person name="Cheng P."/>
            <person name="Zheng Y."/>
            <person name="Yuan Z."/>
            <person name="Zhou Y."/>
            <person name="Liu J."/>
            <person name="Tang Z."/>
            <person name="Zhuo Y."/>
            <person name="Zhang Y."/>
            <person name="Yu L."/>
            <person name="Huang J."/>
            <person name="Yang P."/>
            <person name="Peng Q."/>
            <person name="Zhang J."/>
            <person name="Jiang W."/>
            <person name="Zhang Z."/>
            <person name="Lin K."/>
            <person name="Ro D.K."/>
            <person name="Chen X."/>
            <person name="Xiong X."/>
            <person name="Shang Y."/>
            <person name="Huang S."/>
            <person name="Zeng J."/>
        </authorList>
    </citation>
    <scope>NUCLEOTIDE SEQUENCE [LARGE SCALE GENOMIC DNA]</scope>
    <source>
        <strain evidence="7">cv. BLH2017</strain>
        <tissue evidence="6">Root</tissue>
    </source>
</reference>
<dbReference type="GO" id="GO:0008270">
    <property type="term" value="F:zinc ion binding"/>
    <property type="evidence" value="ECO:0007669"/>
    <property type="project" value="UniProtKB-KW"/>
</dbReference>
<keyword evidence="1" id="KW-0479">Metal-binding</keyword>
<evidence type="ECO:0000256" key="2">
    <source>
        <dbReference type="ARBA" id="ARBA00022771"/>
    </source>
</evidence>
<dbReference type="EMBL" id="MVGT01003944">
    <property type="protein sequence ID" value="OVA02963.1"/>
    <property type="molecule type" value="Genomic_DNA"/>
</dbReference>
<keyword evidence="2 4" id="KW-0863">Zinc-finger</keyword>
<keyword evidence="3" id="KW-0862">Zinc</keyword>
<dbReference type="STRING" id="56857.A0A200PXK4"/>
<dbReference type="PROSITE" id="PS50089">
    <property type="entry name" value="ZF_RING_2"/>
    <property type="match status" value="1"/>
</dbReference>
<dbReference type="SMART" id="SM00184">
    <property type="entry name" value="RING"/>
    <property type="match status" value="1"/>
</dbReference>
<dbReference type="InterPro" id="IPR001841">
    <property type="entry name" value="Znf_RING"/>
</dbReference>
<dbReference type="OrthoDB" id="1630758at2759"/>
<comment type="caution">
    <text evidence="6">The sequence shown here is derived from an EMBL/GenBank/DDBJ whole genome shotgun (WGS) entry which is preliminary data.</text>
</comment>
<evidence type="ECO:0000256" key="1">
    <source>
        <dbReference type="ARBA" id="ARBA00022723"/>
    </source>
</evidence>
<feature type="domain" description="RING-type" evidence="5">
    <location>
        <begin position="157"/>
        <end position="195"/>
    </location>
</feature>
<dbReference type="Gene3D" id="3.30.40.10">
    <property type="entry name" value="Zinc/RING finger domain, C3HC4 (zinc finger)"/>
    <property type="match status" value="1"/>
</dbReference>
<dbReference type="InParanoid" id="A0A200PXK4"/>
<sequence length="253" mass="29059">MEMCYKHLTRSSYKETLDVLESDIQHANALAKSLPRATGGGERIQMKFCYDHLAPHLMLLIQRLGFSSTSLLPYFLRQFSIIIYEVNGDGRAKASSLQRKATIRDFYGVILPSLQVSMAFASIDTLFIEEEVRSVRMLGRETRRLNRLDSECEDDECGICMETCTKIVLPSCCHAMCFNCYNDWKTRSESCPFCRGSIERVNSEDLWVLISSEDVVDTKTVAEEDTMRFYNYIKNLPTDIPDPPFLAYNDYLI</sequence>
<dbReference type="GO" id="GO:0016567">
    <property type="term" value="P:protein ubiquitination"/>
    <property type="evidence" value="ECO:0007669"/>
    <property type="project" value="TreeGrafter"/>
</dbReference>
<name>A0A200PXK4_MACCD</name>
<evidence type="ECO:0000256" key="3">
    <source>
        <dbReference type="ARBA" id="ARBA00022833"/>
    </source>
</evidence>
<dbReference type="InterPro" id="IPR013083">
    <property type="entry name" value="Znf_RING/FYVE/PHD"/>
</dbReference>
<dbReference type="InterPro" id="IPR017907">
    <property type="entry name" value="Znf_RING_CS"/>
</dbReference>
<evidence type="ECO:0000259" key="5">
    <source>
        <dbReference type="PROSITE" id="PS50089"/>
    </source>
</evidence>
<dbReference type="PANTHER" id="PTHR15315">
    <property type="entry name" value="RING FINGER PROTEIN 41, 151"/>
    <property type="match status" value="1"/>
</dbReference>
<accession>A0A200PXK4</accession>
<dbReference type="SUPFAM" id="SSF57850">
    <property type="entry name" value="RING/U-box"/>
    <property type="match status" value="1"/>
</dbReference>
<dbReference type="Proteomes" id="UP000195402">
    <property type="component" value="Unassembled WGS sequence"/>
</dbReference>
<evidence type="ECO:0000313" key="6">
    <source>
        <dbReference type="EMBL" id="OVA02963.1"/>
    </source>
</evidence>
<dbReference type="PANTHER" id="PTHR15315:SF84">
    <property type="entry name" value="RING-TYPE DOMAIN-CONTAINING PROTEIN"/>
    <property type="match status" value="1"/>
</dbReference>
<proteinExistence type="predicted"/>
<organism evidence="6 7">
    <name type="scientific">Macleaya cordata</name>
    <name type="common">Five-seeded plume-poppy</name>
    <name type="synonym">Bocconia cordata</name>
    <dbReference type="NCBI Taxonomy" id="56857"/>
    <lineage>
        <taxon>Eukaryota</taxon>
        <taxon>Viridiplantae</taxon>
        <taxon>Streptophyta</taxon>
        <taxon>Embryophyta</taxon>
        <taxon>Tracheophyta</taxon>
        <taxon>Spermatophyta</taxon>
        <taxon>Magnoliopsida</taxon>
        <taxon>Ranunculales</taxon>
        <taxon>Papaveraceae</taxon>
        <taxon>Papaveroideae</taxon>
        <taxon>Macleaya</taxon>
    </lineage>
</organism>
<dbReference type="GO" id="GO:0061630">
    <property type="term" value="F:ubiquitin protein ligase activity"/>
    <property type="evidence" value="ECO:0007669"/>
    <property type="project" value="TreeGrafter"/>
</dbReference>
<dbReference type="AlphaFoldDB" id="A0A200PXK4"/>
<protein>
    <submittedName>
        <fullName evidence="6">Zinc finger protein</fullName>
    </submittedName>
</protein>